<feature type="transmembrane region" description="Helical" evidence="1">
    <location>
        <begin position="86"/>
        <end position="107"/>
    </location>
</feature>
<dbReference type="PATRIC" id="fig|1408103.3.peg.1748"/>
<keyword evidence="1" id="KW-0472">Membrane</keyword>
<protein>
    <submittedName>
        <fullName evidence="2">Uncharacterized protein</fullName>
    </submittedName>
</protein>
<evidence type="ECO:0000313" key="3">
    <source>
        <dbReference type="Proteomes" id="UP000034166"/>
    </source>
</evidence>
<name>A0A0M2SXR2_9BACI</name>
<dbReference type="RefSeq" id="WP_046523187.1">
    <property type="nucleotide sequence ID" value="NZ_LAYY01000007.1"/>
</dbReference>
<proteinExistence type="predicted"/>
<keyword evidence="3" id="KW-1185">Reference proteome</keyword>
<accession>A0A0M2SXR2</accession>
<organism evidence="2 3">
    <name type="scientific">Mesobacillus campisalis</name>
    <dbReference type="NCBI Taxonomy" id="1408103"/>
    <lineage>
        <taxon>Bacteria</taxon>
        <taxon>Bacillati</taxon>
        <taxon>Bacillota</taxon>
        <taxon>Bacilli</taxon>
        <taxon>Bacillales</taxon>
        <taxon>Bacillaceae</taxon>
        <taxon>Mesobacillus</taxon>
    </lineage>
</organism>
<keyword evidence="1" id="KW-1133">Transmembrane helix</keyword>
<evidence type="ECO:0000256" key="1">
    <source>
        <dbReference type="SAM" id="Phobius"/>
    </source>
</evidence>
<feature type="transmembrane region" description="Helical" evidence="1">
    <location>
        <begin position="12"/>
        <end position="35"/>
    </location>
</feature>
<reference evidence="2 3" key="1">
    <citation type="submission" date="2015-04" db="EMBL/GenBank/DDBJ databases">
        <title>Taxonomic description and genome sequence of Bacillus campisalis sp. nov., a novel member of the genus Bacillus isolated from solar saltern.</title>
        <authorList>
            <person name="Mathan Kumar R."/>
            <person name="Kaur G."/>
            <person name="Kumar A."/>
            <person name="Singh N.K."/>
            <person name="Kaur N."/>
            <person name="Kumar N."/>
            <person name="Mayilraj S."/>
        </authorList>
    </citation>
    <scope>NUCLEOTIDE SEQUENCE [LARGE SCALE GENOMIC DNA]</scope>
    <source>
        <strain evidence="2 3">SA2-6</strain>
    </source>
</reference>
<sequence>MREHNADSFSVYIIAAAIVMFFAALPAGIFIVNLLQQTLFIRESQLFFETPRSAFMAFIITLMIVPIVMILLVFVKSRTHGKKSRILIAAASIMTLAAFGGMSYLSFTNYYYMDQNGFHYNKLWQLQEERYPWEKLTTISQINTSDGGTLKADKLIFSFGQDKVELDITPKLYNEMEPVIESLKSRGVTMETVVKEKRGE</sequence>
<feature type="transmembrane region" description="Helical" evidence="1">
    <location>
        <begin position="55"/>
        <end position="74"/>
    </location>
</feature>
<evidence type="ECO:0000313" key="2">
    <source>
        <dbReference type="EMBL" id="KKK38496.1"/>
    </source>
</evidence>
<comment type="caution">
    <text evidence="2">The sequence shown here is derived from an EMBL/GenBank/DDBJ whole genome shotgun (WGS) entry which is preliminary data.</text>
</comment>
<dbReference type="OrthoDB" id="2449392at2"/>
<dbReference type="Proteomes" id="UP000034166">
    <property type="component" value="Unassembled WGS sequence"/>
</dbReference>
<keyword evidence="1" id="KW-0812">Transmembrane</keyword>
<dbReference type="EMBL" id="LAYY01000007">
    <property type="protein sequence ID" value="KKK38496.1"/>
    <property type="molecule type" value="Genomic_DNA"/>
</dbReference>
<dbReference type="AlphaFoldDB" id="A0A0M2SXR2"/>
<gene>
    <name evidence="2" type="ORF">WQ57_07770</name>
</gene>